<dbReference type="EMBL" id="BMJC01000001">
    <property type="protein sequence ID" value="GGA89503.1"/>
    <property type="molecule type" value="Genomic_DNA"/>
</dbReference>
<dbReference type="AlphaFoldDB" id="A0A8J2UAF6"/>
<dbReference type="Gene3D" id="1.20.120.450">
    <property type="entry name" value="dinb family like domain"/>
    <property type="match status" value="1"/>
</dbReference>
<protein>
    <recommendedName>
        <fullName evidence="3">DUF1572 domain-containing protein</fullName>
    </recommendedName>
</protein>
<gene>
    <name evidence="1" type="ORF">GCM10011511_10920</name>
</gene>
<evidence type="ECO:0000313" key="2">
    <source>
        <dbReference type="Proteomes" id="UP000607559"/>
    </source>
</evidence>
<sequence>MNTLGATYLDSAIKRFLTYKVLGDMTFAQLEEKDFFYTPGESSNSIGVIIQHMHGNMISRWTNFLTEDGEKPGRNRDEEFSPPSCTKTELLAMWEEGWRCLIDTLRSLTAGDLLKTITIRHEPLLVVDAINRQLAHYPHHVGQIVYIGKMILDNSWTSLSIAKGSSQDFNKAMTEKYKK</sequence>
<comment type="caution">
    <text evidence="1">The sequence shown here is derived from an EMBL/GenBank/DDBJ whole genome shotgun (WGS) entry which is preliminary data.</text>
</comment>
<reference evidence="1" key="2">
    <citation type="submission" date="2020-09" db="EMBL/GenBank/DDBJ databases">
        <authorList>
            <person name="Sun Q."/>
            <person name="Zhou Y."/>
        </authorList>
    </citation>
    <scope>NUCLEOTIDE SEQUENCE</scope>
    <source>
        <strain evidence="1">CGMCC 1.15448</strain>
    </source>
</reference>
<proteinExistence type="predicted"/>
<dbReference type="RefSeq" id="WP_188929322.1">
    <property type="nucleotide sequence ID" value="NZ_BMJC01000001.1"/>
</dbReference>
<name>A0A8J2UAF6_9BACT</name>
<reference evidence="1" key="1">
    <citation type="journal article" date="2014" name="Int. J. Syst. Evol. Microbiol.">
        <title>Complete genome sequence of Corynebacterium casei LMG S-19264T (=DSM 44701T), isolated from a smear-ripened cheese.</title>
        <authorList>
            <consortium name="US DOE Joint Genome Institute (JGI-PGF)"/>
            <person name="Walter F."/>
            <person name="Albersmeier A."/>
            <person name="Kalinowski J."/>
            <person name="Ruckert C."/>
        </authorList>
    </citation>
    <scope>NUCLEOTIDE SEQUENCE</scope>
    <source>
        <strain evidence="1">CGMCC 1.15448</strain>
    </source>
</reference>
<evidence type="ECO:0008006" key="3">
    <source>
        <dbReference type="Google" id="ProtNLM"/>
    </source>
</evidence>
<accession>A0A8J2UAF6</accession>
<evidence type="ECO:0000313" key="1">
    <source>
        <dbReference type="EMBL" id="GGA89503.1"/>
    </source>
</evidence>
<dbReference type="SUPFAM" id="SSF109854">
    <property type="entry name" value="DinB/YfiT-like putative metalloenzymes"/>
    <property type="match status" value="1"/>
</dbReference>
<dbReference type="Proteomes" id="UP000607559">
    <property type="component" value="Unassembled WGS sequence"/>
</dbReference>
<keyword evidence="2" id="KW-1185">Reference proteome</keyword>
<dbReference type="Pfam" id="PF07609">
    <property type="entry name" value="DUF1572"/>
    <property type="match status" value="1"/>
</dbReference>
<dbReference type="InterPro" id="IPR011466">
    <property type="entry name" value="DUF1572"/>
</dbReference>
<dbReference type="InterPro" id="IPR034660">
    <property type="entry name" value="DinB/YfiT-like"/>
</dbReference>
<organism evidence="1 2">
    <name type="scientific">Puia dinghuensis</name>
    <dbReference type="NCBI Taxonomy" id="1792502"/>
    <lineage>
        <taxon>Bacteria</taxon>
        <taxon>Pseudomonadati</taxon>
        <taxon>Bacteroidota</taxon>
        <taxon>Chitinophagia</taxon>
        <taxon>Chitinophagales</taxon>
        <taxon>Chitinophagaceae</taxon>
        <taxon>Puia</taxon>
    </lineage>
</organism>